<comment type="subcellular location">
    <subcellularLocation>
        <location evidence="1">Cell membrane</location>
        <topology evidence="1">Multi-pass membrane protein</topology>
    </subcellularLocation>
</comment>
<evidence type="ECO:0000256" key="5">
    <source>
        <dbReference type="ARBA" id="ARBA00022989"/>
    </source>
</evidence>
<sequence length="585" mass="64914">MHTNTREPDHPDRIRSYFKAEIPVLIVVTVSGLIYNVGMLAGPYFEGRLAQCLYDIIRGKAVLRDMGVLAAAYVAVIFLVQLMRAVKRFGVRRFANNVSRSMRRCLYNSLVHASQKELAEEGLGQLLTKAIADVDSCVEGMRKFTTEIFDTGVVMVAYIGMLVYYDWRLAILSCIFSPAAYFAADRLKKNVTAANAAYKKSAASLSGQTMDRIGNALTYRVYGREENRNEKYEEALADYEKKSAAANLFEGSMTPLYDAIAMFGAVMVIYFGARNVNGTGWTPWNIAAFTTFLACFTKLAVKASHAAKLFNAVQKASVSWHRIQPLMKDPVKDTPDAADAPVEKASLAFRHVSCGYDGADYLRDLNFTVRPGEIVGVTGEIASGKSLLGKVLIGEAPYKGMILVGGKDFRTLTEEEKRSLITWMGHDPELLNLSIAENVSLGSPVDTGFFLKMTAMDADLEAMQRTEHGKAGEAGTMLSGGQQERVALARTLAHARSVLILDDPFAAVDKTTETKILQSIREYCGDRTILILSHRLWHFPEFNHVLYLHDGTGTFLPHEKMLEQEPGYRTLFREQMKGGDYDEKS</sequence>
<name>A0A7X2P9H0_9FIRM</name>
<dbReference type="PANTHER" id="PTHR43394">
    <property type="entry name" value="ATP-DEPENDENT PERMEASE MDL1, MITOCHONDRIAL"/>
    <property type="match status" value="1"/>
</dbReference>
<dbReference type="PROSITE" id="PS50929">
    <property type="entry name" value="ABC_TM1F"/>
    <property type="match status" value="1"/>
</dbReference>
<evidence type="ECO:0000256" key="4">
    <source>
        <dbReference type="ARBA" id="ARBA00022840"/>
    </source>
</evidence>
<dbReference type="GO" id="GO:0016887">
    <property type="term" value="F:ATP hydrolysis activity"/>
    <property type="evidence" value="ECO:0007669"/>
    <property type="project" value="InterPro"/>
</dbReference>
<keyword evidence="4 10" id="KW-0067">ATP-binding</keyword>
<keyword evidence="6 7" id="KW-0472">Membrane</keyword>
<dbReference type="InterPro" id="IPR039421">
    <property type="entry name" value="Type_1_exporter"/>
</dbReference>
<dbReference type="Gene3D" id="1.20.1560.10">
    <property type="entry name" value="ABC transporter type 1, transmembrane domain"/>
    <property type="match status" value="1"/>
</dbReference>
<keyword evidence="2 7" id="KW-0812">Transmembrane</keyword>
<dbReference type="AlphaFoldDB" id="A0A7X2P9H0"/>
<evidence type="ECO:0000256" key="6">
    <source>
        <dbReference type="ARBA" id="ARBA00023136"/>
    </source>
</evidence>
<reference evidence="10 11" key="1">
    <citation type="submission" date="2019-08" db="EMBL/GenBank/DDBJ databases">
        <title>In-depth cultivation of the pig gut microbiome towards novel bacterial diversity and tailored functional studies.</title>
        <authorList>
            <person name="Wylensek D."/>
            <person name="Hitch T.C.A."/>
            <person name="Clavel T."/>
        </authorList>
    </citation>
    <scope>NUCLEOTIDE SEQUENCE [LARGE SCALE GENOMIC DNA]</scope>
    <source>
        <strain evidence="10 11">Oil+RF-744-WCA-WT-13</strain>
    </source>
</reference>
<organism evidence="10 11">
    <name type="scientific">Bilifractor porci</name>
    <dbReference type="NCBI Taxonomy" id="2606636"/>
    <lineage>
        <taxon>Bacteria</taxon>
        <taxon>Bacillati</taxon>
        <taxon>Bacillota</taxon>
        <taxon>Clostridia</taxon>
        <taxon>Lachnospirales</taxon>
        <taxon>Lachnospiraceae</taxon>
        <taxon>Bilifractor</taxon>
    </lineage>
</organism>
<dbReference type="EMBL" id="VUMV01000005">
    <property type="protein sequence ID" value="MST82266.1"/>
    <property type="molecule type" value="Genomic_DNA"/>
</dbReference>
<dbReference type="Pfam" id="PF00664">
    <property type="entry name" value="ABC_membrane"/>
    <property type="match status" value="1"/>
</dbReference>
<dbReference type="GO" id="GO:0005524">
    <property type="term" value="F:ATP binding"/>
    <property type="evidence" value="ECO:0007669"/>
    <property type="project" value="UniProtKB-KW"/>
</dbReference>
<feature type="transmembrane region" description="Helical" evidence="7">
    <location>
        <begin position="144"/>
        <end position="161"/>
    </location>
</feature>
<dbReference type="Pfam" id="PF00005">
    <property type="entry name" value="ABC_tran"/>
    <property type="match status" value="1"/>
</dbReference>
<dbReference type="SUPFAM" id="SSF52540">
    <property type="entry name" value="P-loop containing nucleoside triphosphate hydrolases"/>
    <property type="match status" value="1"/>
</dbReference>
<dbReference type="InterPro" id="IPR036640">
    <property type="entry name" value="ABC1_TM_sf"/>
</dbReference>
<dbReference type="SMART" id="SM00382">
    <property type="entry name" value="AAA"/>
    <property type="match status" value="1"/>
</dbReference>
<dbReference type="PROSITE" id="PS50893">
    <property type="entry name" value="ABC_TRANSPORTER_2"/>
    <property type="match status" value="1"/>
</dbReference>
<dbReference type="InterPro" id="IPR027417">
    <property type="entry name" value="P-loop_NTPase"/>
</dbReference>
<feature type="domain" description="ABC transporter" evidence="8">
    <location>
        <begin position="342"/>
        <end position="575"/>
    </location>
</feature>
<keyword evidence="5 7" id="KW-1133">Transmembrane helix</keyword>
<evidence type="ECO:0000256" key="3">
    <source>
        <dbReference type="ARBA" id="ARBA00022741"/>
    </source>
</evidence>
<dbReference type="PANTHER" id="PTHR43394:SF1">
    <property type="entry name" value="ATP-BINDING CASSETTE SUB-FAMILY B MEMBER 10, MITOCHONDRIAL"/>
    <property type="match status" value="1"/>
</dbReference>
<dbReference type="InterPro" id="IPR003593">
    <property type="entry name" value="AAA+_ATPase"/>
</dbReference>
<protein>
    <submittedName>
        <fullName evidence="10">ABC transporter ATP-binding protein</fullName>
    </submittedName>
</protein>
<dbReference type="SUPFAM" id="SSF90123">
    <property type="entry name" value="ABC transporter transmembrane region"/>
    <property type="match status" value="1"/>
</dbReference>
<dbReference type="Proteomes" id="UP000466864">
    <property type="component" value="Unassembled WGS sequence"/>
</dbReference>
<feature type="transmembrane region" description="Helical" evidence="7">
    <location>
        <begin position="20"/>
        <end position="41"/>
    </location>
</feature>
<accession>A0A7X2P9H0</accession>
<dbReference type="InterPro" id="IPR003439">
    <property type="entry name" value="ABC_transporter-like_ATP-bd"/>
</dbReference>
<evidence type="ECO:0000256" key="1">
    <source>
        <dbReference type="ARBA" id="ARBA00004651"/>
    </source>
</evidence>
<evidence type="ECO:0000256" key="7">
    <source>
        <dbReference type="SAM" id="Phobius"/>
    </source>
</evidence>
<feature type="transmembrane region" description="Helical" evidence="7">
    <location>
        <begin position="61"/>
        <end position="83"/>
    </location>
</feature>
<evidence type="ECO:0000313" key="10">
    <source>
        <dbReference type="EMBL" id="MST82266.1"/>
    </source>
</evidence>
<gene>
    <name evidence="10" type="ORF">FYJ60_08055</name>
</gene>
<evidence type="ECO:0000259" key="8">
    <source>
        <dbReference type="PROSITE" id="PS50893"/>
    </source>
</evidence>
<dbReference type="InterPro" id="IPR011527">
    <property type="entry name" value="ABC1_TM_dom"/>
</dbReference>
<keyword evidence="11" id="KW-1185">Reference proteome</keyword>
<proteinExistence type="predicted"/>
<evidence type="ECO:0000259" key="9">
    <source>
        <dbReference type="PROSITE" id="PS50929"/>
    </source>
</evidence>
<evidence type="ECO:0000313" key="11">
    <source>
        <dbReference type="Proteomes" id="UP000466864"/>
    </source>
</evidence>
<keyword evidence="3" id="KW-0547">Nucleotide-binding</keyword>
<dbReference type="Gene3D" id="3.40.50.300">
    <property type="entry name" value="P-loop containing nucleotide triphosphate hydrolases"/>
    <property type="match status" value="1"/>
</dbReference>
<dbReference type="CDD" id="cd03228">
    <property type="entry name" value="ABCC_MRP_Like"/>
    <property type="match status" value="1"/>
</dbReference>
<comment type="caution">
    <text evidence="10">The sequence shown here is derived from an EMBL/GenBank/DDBJ whole genome shotgun (WGS) entry which is preliminary data.</text>
</comment>
<dbReference type="GO" id="GO:0015421">
    <property type="term" value="F:ABC-type oligopeptide transporter activity"/>
    <property type="evidence" value="ECO:0007669"/>
    <property type="project" value="TreeGrafter"/>
</dbReference>
<evidence type="ECO:0000256" key="2">
    <source>
        <dbReference type="ARBA" id="ARBA00022692"/>
    </source>
</evidence>
<dbReference type="CDD" id="cd07346">
    <property type="entry name" value="ABC_6TM_exporters"/>
    <property type="match status" value="1"/>
</dbReference>
<dbReference type="GO" id="GO:0005886">
    <property type="term" value="C:plasma membrane"/>
    <property type="evidence" value="ECO:0007669"/>
    <property type="project" value="UniProtKB-SubCell"/>
</dbReference>
<dbReference type="RefSeq" id="WP_154458176.1">
    <property type="nucleotide sequence ID" value="NZ_VUMV01000005.1"/>
</dbReference>
<feature type="domain" description="ABC transmembrane type-1" evidence="9">
    <location>
        <begin position="26"/>
        <end position="315"/>
    </location>
</feature>